<gene>
    <name evidence="3" type="ORF">SCHPADRAFT_67395</name>
</gene>
<feature type="transmembrane region" description="Helical" evidence="1">
    <location>
        <begin position="143"/>
        <end position="161"/>
    </location>
</feature>
<keyword evidence="1" id="KW-1133">Transmembrane helix</keyword>
<feature type="transmembrane region" description="Helical" evidence="1">
    <location>
        <begin position="229"/>
        <end position="249"/>
    </location>
</feature>
<keyword evidence="1" id="KW-0472">Membrane</keyword>
<feature type="transmembrane region" description="Helical" evidence="1">
    <location>
        <begin position="255"/>
        <end position="275"/>
    </location>
</feature>
<dbReference type="InParanoid" id="A0A0H2SR72"/>
<dbReference type="AlphaFoldDB" id="A0A0H2SR72"/>
<sequence length="302" mass="35002">MTLCRSLQMRILPQLLLINEVVLCELHVAQRKRFTLNLRRTEYPAEEIISHYRQLQRVLNRLEMSLEDMNMDAPYEPSARNLPEHESRRSEARLFETFSPFRNEILRGSILLMDSIITVLRSSRLRKGLEKVRYNQEYNRSTFMNMATIATFLSSITAATLQYSYSQTSSSENLWAYVNGVWFSSLVFSIASAANSFLGVVLYQRPEYFGQSSLSEYRIIRFWLDKCPMFFLLISGGLFGIGLCLFSVASDQAHYTRLVTIALFGAHTLLIVFIICMASIRFIRVMVPITFYVFCPSWSMED</sequence>
<evidence type="ECO:0000313" key="4">
    <source>
        <dbReference type="Proteomes" id="UP000053477"/>
    </source>
</evidence>
<organism evidence="3 4">
    <name type="scientific">Schizopora paradoxa</name>
    <dbReference type="NCBI Taxonomy" id="27342"/>
    <lineage>
        <taxon>Eukaryota</taxon>
        <taxon>Fungi</taxon>
        <taxon>Dikarya</taxon>
        <taxon>Basidiomycota</taxon>
        <taxon>Agaricomycotina</taxon>
        <taxon>Agaricomycetes</taxon>
        <taxon>Hymenochaetales</taxon>
        <taxon>Schizoporaceae</taxon>
        <taxon>Schizopora</taxon>
    </lineage>
</organism>
<dbReference type="STRING" id="27342.A0A0H2SR72"/>
<keyword evidence="4" id="KW-1185">Reference proteome</keyword>
<protein>
    <recommendedName>
        <fullName evidence="5">PGG domain-containing protein</fullName>
    </recommendedName>
</protein>
<dbReference type="Proteomes" id="UP000053477">
    <property type="component" value="Unassembled WGS sequence"/>
</dbReference>
<accession>A0A0H2SR72</accession>
<keyword evidence="2" id="KW-0732">Signal</keyword>
<reference evidence="3 4" key="1">
    <citation type="submission" date="2015-04" db="EMBL/GenBank/DDBJ databases">
        <title>Complete genome sequence of Schizopora paradoxa KUC8140, a cosmopolitan wood degrader in East Asia.</title>
        <authorList>
            <consortium name="DOE Joint Genome Institute"/>
            <person name="Min B."/>
            <person name="Park H."/>
            <person name="Jang Y."/>
            <person name="Kim J.-J."/>
            <person name="Kim K.H."/>
            <person name="Pangilinan J."/>
            <person name="Lipzen A."/>
            <person name="Riley R."/>
            <person name="Grigoriev I.V."/>
            <person name="Spatafora J.W."/>
            <person name="Choi I.-G."/>
        </authorList>
    </citation>
    <scope>NUCLEOTIDE SEQUENCE [LARGE SCALE GENOMIC DNA]</scope>
    <source>
        <strain evidence="3 4">KUC8140</strain>
    </source>
</reference>
<evidence type="ECO:0008006" key="5">
    <source>
        <dbReference type="Google" id="ProtNLM"/>
    </source>
</evidence>
<dbReference type="EMBL" id="KQ085886">
    <property type="protein sequence ID" value="KLO19566.1"/>
    <property type="molecule type" value="Genomic_DNA"/>
</dbReference>
<proteinExistence type="predicted"/>
<evidence type="ECO:0000313" key="3">
    <source>
        <dbReference type="EMBL" id="KLO19566.1"/>
    </source>
</evidence>
<feature type="transmembrane region" description="Helical" evidence="1">
    <location>
        <begin position="181"/>
        <end position="203"/>
    </location>
</feature>
<evidence type="ECO:0000256" key="2">
    <source>
        <dbReference type="SAM" id="SignalP"/>
    </source>
</evidence>
<evidence type="ECO:0000256" key="1">
    <source>
        <dbReference type="SAM" id="Phobius"/>
    </source>
</evidence>
<keyword evidence="1" id="KW-0812">Transmembrane</keyword>
<feature type="chain" id="PRO_5005202408" description="PGG domain-containing protein" evidence="2">
    <location>
        <begin position="25"/>
        <end position="302"/>
    </location>
</feature>
<feature type="signal peptide" evidence="2">
    <location>
        <begin position="1"/>
        <end position="24"/>
    </location>
</feature>
<name>A0A0H2SR72_9AGAM</name>